<dbReference type="Proteomes" id="UP000002408">
    <property type="component" value="Chromosome"/>
</dbReference>
<dbReference type="KEGG" id="mbn:Mboo_1372"/>
<name>A7I829_METB6</name>
<dbReference type="InterPro" id="IPR029035">
    <property type="entry name" value="DHS-like_NAD/FAD-binding_dom"/>
</dbReference>
<evidence type="ECO:0000313" key="2">
    <source>
        <dbReference type="Proteomes" id="UP000002408"/>
    </source>
</evidence>
<reference evidence="2" key="1">
    <citation type="journal article" date="2015" name="Microbiology">
        <title>Genome of Methanoregula boonei 6A8 reveals adaptations to oligotrophic peatland environments.</title>
        <authorList>
            <person name="Braeuer S."/>
            <person name="Cadillo-Quiroz H."/>
            <person name="Kyrpides N."/>
            <person name="Woyke T."/>
            <person name="Goodwin L."/>
            <person name="Detter C."/>
            <person name="Podell S."/>
            <person name="Yavitt J.B."/>
            <person name="Zinder S.H."/>
        </authorList>
    </citation>
    <scope>NUCLEOTIDE SEQUENCE [LARGE SCALE GENOMIC DNA]</scope>
    <source>
        <strain evidence="2">DSM 21154 / JCM 14090 / 6A8</strain>
    </source>
</reference>
<dbReference type="GeneID" id="5412129"/>
<dbReference type="NCBIfam" id="TIGR00315">
    <property type="entry name" value="cdhB"/>
    <property type="match status" value="1"/>
</dbReference>
<evidence type="ECO:0000313" key="1">
    <source>
        <dbReference type="EMBL" id="ABS55890.1"/>
    </source>
</evidence>
<dbReference type="AlphaFoldDB" id="A7I829"/>
<dbReference type="SUPFAM" id="SSF52467">
    <property type="entry name" value="DHS-like NAD/FAD-binding domain"/>
    <property type="match status" value="1"/>
</dbReference>
<organism evidence="1 2">
    <name type="scientific">Methanoregula boonei (strain DSM 21154 / JCM 14090 / 6A8)</name>
    <dbReference type="NCBI Taxonomy" id="456442"/>
    <lineage>
        <taxon>Archaea</taxon>
        <taxon>Methanobacteriati</taxon>
        <taxon>Methanobacteriota</taxon>
        <taxon>Stenosarchaea group</taxon>
        <taxon>Methanomicrobia</taxon>
        <taxon>Methanomicrobiales</taxon>
        <taxon>Methanoregulaceae</taxon>
        <taxon>Methanoregula</taxon>
    </lineage>
</organism>
<dbReference type="Pfam" id="PF02552">
    <property type="entry name" value="CO_dh"/>
    <property type="match status" value="1"/>
</dbReference>
<gene>
    <name evidence="1" type="ordered locus">Mboo_1372</name>
</gene>
<dbReference type="InterPro" id="IPR003704">
    <property type="entry name" value="CdhB"/>
</dbReference>
<keyword evidence="2" id="KW-1185">Reference proteome</keyword>
<dbReference type="eggNOG" id="arCOG04408">
    <property type="taxonomic scope" value="Archaea"/>
</dbReference>
<protein>
    <submittedName>
        <fullName evidence="1">CO dehydrogenase/acetyl-CoA synthase complex, epsilon subunit</fullName>
    </submittedName>
</protein>
<dbReference type="GO" id="GO:0019385">
    <property type="term" value="P:methanogenesis, from acetate"/>
    <property type="evidence" value="ECO:0007669"/>
    <property type="project" value="InterPro"/>
</dbReference>
<dbReference type="EMBL" id="CP000780">
    <property type="protein sequence ID" value="ABS55890.1"/>
    <property type="molecule type" value="Genomic_DNA"/>
</dbReference>
<proteinExistence type="predicted"/>
<dbReference type="OrthoDB" id="120588at2157"/>
<accession>A7I829</accession>
<dbReference type="Gene3D" id="3.40.50.1220">
    <property type="entry name" value="TPP-binding domain"/>
    <property type="match status" value="1"/>
</dbReference>
<sequence>MSSADPWQTAEVGGPKKATVITKPAMAKAVIGRARSPVLLLGNQSASAEIGDRKLVDYLLVLARAYRIPVIATGNVNRALVERGYMNALILPAVVAGQRIADPVWEGPGGKGPCDLAIIAGLPYPMAWTLLSGLKHFAPHTRTITLDNKYQPNATWSFANLSEKDWQENLEAIIEETTGGAAGV</sequence>
<dbReference type="HOGENOM" id="CLU_123700_0_0_2"/>
<dbReference type="STRING" id="456442.Mboo_1372"/>
<dbReference type="RefSeq" id="WP_012106923.1">
    <property type="nucleotide sequence ID" value="NC_009712.1"/>
</dbReference>